<proteinExistence type="predicted"/>
<protein>
    <submittedName>
        <fullName evidence="1">Uncharacterized protein</fullName>
    </submittedName>
</protein>
<dbReference type="Gene3D" id="3.30.700.10">
    <property type="entry name" value="Glycoprotein, Type 4 Pilin"/>
    <property type="match status" value="1"/>
</dbReference>
<sequence length="144" mass="17001">YMGAHYLQFIIKDHERAQEYYKITMSIEGSPPIVRRLYADAIFKALDYERAWQAWLEIYNTAEDERTKRVASNHLYTIKATMDMDTLKEAIAQYKEKYGRYPTDLSRLVSAGFLNSIPRDMDDKEYLYDSQTGEAKPPTIPWKR</sequence>
<evidence type="ECO:0000313" key="1">
    <source>
        <dbReference type="EMBL" id="GAG83299.1"/>
    </source>
</evidence>
<dbReference type="EMBL" id="BART01019212">
    <property type="protein sequence ID" value="GAG83299.1"/>
    <property type="molecule type" value="Genomic_DNA"/>
</dbReference>
<organism evidence="1">
    <name type="scientific">marine sediment metagenome</name>
    <dbReference type="NCBI Taxonomy" id="412755"/>
    <lineage>
        <taxon>unclassified sequences</taxon>
        <taxon>metagenomes</taxon>
        <taxon>ecological metagenomes</taxon>
    </lineage>
</organism>
<dbReference type="InterPro" id="IPR045584">
    <property type="entry name" value="Pilin-like"/>
</dbReference>
<name>X1ALC0_9ZZZZ</name>
<dbReference type="SUPFAM" id="SSF54523">
    <property type="entry name" value="Pili subunits"/>
    <property type="match status" value="1"/>
</dbReference>
<comment type="caution">
    <text evidence="1">The sequence shown here is derived from an EMBL/GenBank/DDBJ whole genome shotgun (WGS) entry which is preliminary data.</text>
</comment>
<dbReference type="AlphaFoldDB" id="X1ALC0"/>
<feature type="non-terminal residue" evidence="1">
    <location>
        <position position="1"/>
    </location>
</feature>
<gene>
    <name evidence="1" type="ORF">S01H4_36019</name>
</gene>
<accession>X1ALC0</accession>
<reference evidence="1" key="1">
    <citation type="journal article" date="2014" name="Front. Microbiol.">
        <title>High frequency of phylogenetically diverse reductive dehalogenase-homologous genes in deep subseafloor sedimentary metagenomes.</title>
        <authorList>
            <person name="Kawai M."/>
            <person name="Futagami T."/>
            <person name="Toyoda A."/>
            <person name="Takaki Y."/>
            <person name="Nishi S."/>
            <person name="Hori S."/>
            <person name="Arai W."/>
            <person name="Tsubouchi T."/>
            <person name="Morono Y."/>
            <person name="Uchiyama I."/>
            <person name="Ito T."/>
            <person name="Fujiyama A."/>
            <person name="Inagaki F."/>
            <person name="Takami H."/>
        </authorList>
    </citation>
    <scope>NUCLEOTIDE SEQUENCE</scope>
    <source>
        <strain evidence="1">Expedition CK06-06</strain>
    </source>
</reference>